<comment type="caution">
    <text evidence="1">The sequence shown here is derived from an EMBL/GenBank/DDBJ whole genome shotgun (WGS) entry which is preliminary data.</text>
</comment>
<reference evidence="2" key="1">
    <citation type="journal article" date="2019" name="Int. J. Syst. Evol. Microbiol.">
        <title>The Global Catalogue of Microorganisms (GCM) 10K type strain sequencing project: providing services to taxonomists for standard genome sequencing and annotation.</title>
        <authorList>
            <consortium name="The Broad Institute Genomics Platform"/>
            <consortium name="The Broad Institute Genome Sequencing Center for Infectious Disease"/>
            <person name="Wu L."/>
            <person name="Ma J."/>
        </authorList>
    </citation>
    <scope>NUCLEOTIDE SEQUENCE [LARGE SCALE GENOMIC DNA]</scope>
    <source>
        <strain evidence="2">JCM 4866</strain>
    </source>
</reference>
<sequence length="71" mass="7101">MMGGRDGLWATSVADTPSAAISFHAGGLTLTNEYGPAVRAKLSSGIPAASSALCSASLCSHDERPDAAPIL</sequence>
<protein>
    <submittedName>
        <fullName evidence="1">Uncharacterized protein</fullName>
    </submittedName>
</protein>
<evidence type="ECO:0000313" key="2">
    <source>
        <dbReference type="Proteomes" id="UP000617743"/>
    </source>
</evidence>
<dbReference type="Proteomes" id="UP000617743">
    <property type="component" value="Unassembled WGS sequence"/>
</dbReference>
<keyword evidence="2" id="KW-1185">Reference proteome</keyword>
<dbReference type="EMBL" id="BMWC01000001">
    <property type="protein sequence ID" value="GGW78821.1"/>
    <property type="molecule type" value="Genomic_DNA"/>
</dbReference>
<evidence type="ECO:0000313" key="1">
    <source>
        <dbReference type="EMBL" id="GGW78821.1"/>
    </source>
</evidence>
<gene>
    <name evidence="1" type="ORF">GCM10010383_02820</name>
</gene>
<accession>A0ABQ2WWJ9</accession>
<name>A0ABQ2WWJ9_9ACTN</name>
<organism evidence="1 2">
    <name type="scientific">Streptomyces lomondensis</name>
    <dbReference type="NCBI Taxonomy" id="68229"/>
    <lineage>
        <taxon>Bacteria</taxon>
        <taxon>Bacillati</taxon>
        <taxon>Actinomycetota</taxon>
        <taxon>Actinomycetes</taxon>
        <taxon>Kitasatosporales</taxon>
        <taxon>Streptomycetaceae</taxon>
        <taxon>Streptomyces</taxon>
    </lineage>
</organism>
<proteinExistence type="predicted"/>